<gene>
    <name evidence="1" type="ORF">OUZ56_031182</name>
</gene>
<dbReference type="SUPFAM" id="SSF52402">
    <property type="entry name" value="Adenine nucleotide alpha hydrolases-like"/>
    <property type="match status" value="1"/>
</dbReference>
<dbReference type="EMBL" id="JAOYFB010000005">
    <property type="protein sequence ID" value="KAK4016231.1"/>
    <property type="molecule type" value="Genomic_DNA"/>
</dbReference>
<accession>A0ABQ9ZTI3</accession>
<protein>
    <recommendedName>
        <fullName evidence="3">Reverse transcriptase domain-containing protein</fullName>
    </recommendedName>
</protein>
<name>A0ABQ9ZTI3_9CRUS</name>
<organism evidence="1 2">
    <name type="scientific">Daphnia magna</name>
    <dbReference type="NCBI Taxonomy" id="35525"/>
    <lineage>
        <taxon>Eukaryota</taxon>
        <taxon>Metazoa</taxon>
        <taxon>Ecdysozoa</taxon>
        <taxon>Arthropoda</taxon>
        <taxon>Crustacea</taxon>
        <taxon>Branchiopoda</taxon>
        <taxon>Diplostraca</taxon>
        <taxon>Cladocera</taxon>
        <taxon>Anomopoda</taxon>
        <taxon>Daphniidae</taxon>
        <taxon>Daphnia</taxon>
    </lineage>
</organism>
<keyword evidence="2" id="KW-1185">Reference proteome</keyword>
<comment type="caution">
    <text evidence="1">The sequence shown here is derived from an EMBL/GenBank/DDBJ whole genome shotgun (WGS) entry which is preliminary data.</text>
</comment>
<evidence type="ECO:0000313" key="2">
    <source>
        <dbReference type="Proteomes" id="UP001234178"/>
    </source>
</evidence>
<dbReference type="Proteomes" id="UP001234178">
    <property type="component" value="Unassembled WGS sequence"/>
</dbReference>
<sequence length="148" mass="16995">MDLKSILMEFWYKKVRVRWKGTEEFRILCYRKCYGNPFGFDSAVGAALFCKALLQSDDSSRVHDIHIDNGFLRKDESEQVVTSLQQLGLNLRSYFPDSGFSFLLSYQRSDLMFRIVVIWDNLLLGQVSLRPDLIGAASHMASSRTDAI</sequence>
<dbReference type="Gene3D" id="3.40.50.620">
    <property type="entry name" value="HUPs"/>
    <property type="match status" value="1"/>
</dbReference>
<reference evidence="1 2" key="1">
    <citation type="journal article" date="2023" name="Nucleic Acids Res.">
        <title>The hologenome of Daphnia magna reveals possible DNA methylation and microbiome-mediated evolution of the host genome.</title>
        <authorList>
            <person name="Chaturvedi A."/>
            <person name="Li X."/>
            <person name="Dhandapani V."/>
            <person name="Marshall H."/>
            <person name="Kissane S."/>
            <person name="Cuenca-Cambronero M."/>
            <person name="Asole G."/>
            <person name="Calvet F."/>
            <person name="Ruiz-Romero M."/>
            <person name="Marangio P."/>
            <person name="Guigo R."/>
            <person name="Rago D."/>
            <person name="Mirbahai L."/>
            <person name="Eastwood N."/>
            <person name="Colbourne J.K."/>
            <person name="Zhou J."/>
            <person name="Mallon E."/>
            <person name="Orsini L."/>
        </authorList>
    </citation>
    <scope>NUCLEOTIDE SEQUENCE [LARGE SCALE GENOMIC DNA]</scope>
    <source>
        <strain evidence="1">LRV0_1</strain>
    </source>
</reference>
<evidence type="ECO:0000313" key="1">
    <source>
        <dbReference type="EMBL" id="KAK4016231.1"/>
    </source>
</evidence>
<evidence type="ECO:0008006" key="3">
    <source>
        <dbReference type="Google" id="ProtNLM"/>
    </source>
</evidence>
<proteinExistence type="predicted"/>
<dbReference type="InterPro" id="IPR014729">
    <property type="entry name" value="Rossmann-like_a/b/a_fold"/>
</dbReference>